<dbReference type="EMBL" id="MLJW01000114">
    <property type="protein sequence ID" value="OIQ98799.1"/>
    <property type="molecule type" value="Genomic_DNA"/>
</dbReference>
<evidence type="ECO:0000313" key="1">
    <source>
        <dbReference type="EMBL" id="OIQ98799.1"/>
    </source>
</evidence>
<reference evidence="1" key="1">
    <citation type="submission" date="2016-10" db="EMBL/GenBank/DDBJ databases">
        <title>Sequence of Gallionella enrichment culture.</title>
        <authorList>
            <person name="Poehlein A."/>
            <person name="Muehling M."/>
            <person name="Daniel R."/>
        </authorList>
    </citation>
    <scope>NUCLEOTIDE SEQUENCE</scope>
</reference>
<accession>A0A1J5S3T5</accession>
<proteinExistence type="predicted"/>
<protein>
    <submittedName>
        <fullName evidence="1">Uncharacterized protein</fullName>
    </submittedName>
</protein>
<sequence>MYDRHAIYRTWAPADSPWSAWVKPVPFATMDILCERDDSDEAPPPVSGEKLPIKPGQAVLVDLPGPDSVSLGLWLARAAGYRPIPVFASCTAETSLYLHRVDTMRTQRALIRGARELGEWVVSRDALPAFLVDFTRSGVGRELSSHRHFDNRSALFPSDFPSGGKLLENGIRSCAVIRDQATPLGDDLRYALLPWKKAGIEVTVLSLTGESADFPWPPTFPLVRLWHRLALTVTLRRNLQGGYGRFVQESSGG</sequence>
<gene>
    <name evidence="1" type="ORF">GALL_191650</name>
</gene>
<comment type="caution">
    <text evidence="1">The sequence shown here is derived from an EMBL/GenBank/DDBJ whole genome shotgun (WGS) entry which is preliminary data.</text>
</comment>
<name>A0A1J5S3T5_9ZZZZ</name>
<dbReference type="AlphaFoldDB" id="A0A1J5S3T5"/>
<organism evidence="1">
    <name type="scientific">mine drainage metagenome</name>
    <dbReference type="NCBI Taxonomy" id="410659"/>
    <lineage>
        <taxon>unclassified sequences</taxon>
        <taxon>metagenomes</taxon>
        <taxon>ecological metagenomes</taxon>
    </lineage>
</organism>